<dbReference type="Proteomes" id="UP000006727">
    <property type="component" value="Chromosome 17"/>
</dbReference>
<evidence type="ECO:0000256" key="1">
    <source>
        <dbReference type="ARBA" id="ARBA00005711"/>
    </source>
</evidence>
<proteinExistence type="inferred from homology"/>
<feature type="compositionally biased region" description="Polar residues" evidence="3">
    <location>
        <begin position="374"/>
        <end position="391"/>
    </location>
</feature>
<feature type="coiled-coil region" evidence="2">
    <location>
        <begin position="509"/>
        <end position="558"/>
    </location>
</feature>
<dbReference type="AlphaFoldDB" id="A0A7I4F846"/>
<feature type="compositionally biased region" description="Polar residues" evidence="3">
    <location>
        <begin position="13"/>
        <end position="24"/>
    </location>
</feature>
<comment type="similarity">
    <text evidence="1">Belongs to the remorin family.</text>
</comment>
<dbReference type="Gramene" id="Pp3c17_20270V3.2">
    <property type="protein sequence ID" value="Pp3c17_20270V3.2"/>
    <property type="gene ID" value="Pp3c17_20270"/>
</dbReference>
<evidence type="ECO:0000259" key="4">
    <source>
        <dbReference type="Pfam" id="PF03763"/>
    </source>
</evidence>
<name>A0A7I4F846_PHYPA</name>
<feature type="region of interest" description="Disordered" evidence="3">
    <location>
        <begin position="1"/>
        <end position="24"/>
    </location>
</feature>
<evidence type="ECO:0000256" key="2">
    <source>
        <dbReference type="SAM" id="Coils"/>
    </source>
</evidence>
<feature type="region of interest" description="Disordered" evidence="3">
    <location>
        <begin position="374"/>
        <end position="425"/>
    </location>
</feature>
<reference evidence="5" key="3">
    <citation type="submission" date="2020-12" db="UniProtKB">
        <authorList>
            <consortium name="EnsemblPlants"/>
        </authorList>
    </citation>
    <scope>IDENTIFICATION</scope>
</reference>
<protein>
    <recommendedName>
        <fullName evidence="4">Remorin C-terminal domain-containing protein</fullName>
    </recommendedName>
</protein>
<dbReference type="EMBL" id="ABEU02000017">
    <property type="status" value="NOT_ANNOTATED_CDS"/>
    <property type="molecule type" value="Genomic_DNA"/>
</dbReference>
<dbReference type="Pfam" id="PF03763">
    <property type="entry name" value="Remorin_C"/>
    <property type="match status" value="1"/>
</dbReference>
<dbReference type="GeneID" id="112294040"/>
<dbReference type="InterPro" id="IPR005516">
    <property type="entry name" value="Remorin_C"/>
</dbReference>
<evidence type="ECO:0000313" key="6">
    <source>
        <dbReference type="Proteomes" id="UP000006727"/>
    </source>
</evidence>
<feature type="domain" description="Remorin C-terminal" evidence="4">
    <location>
        <begin position="476"/>
        <end position="578"/>
    </location>
</feature>
<keyword evidence="6" id="KW-1185">Reference proteome</keyword>
<evidence type="ECO:0000313" key="5">
    <source>
        <dbReference type="EnsemblPlants" id="Pp3c17_20270V3.2"/>
    </source>
</evidence>
<organism evidence="5 6">
    <name type="scientific">Physcomitrium patens</name>
    <name type="common">Spreading-leaved earth moss</name>
    <name type="synonym">Physcomitrella patens</name>
    <dbReference type="NCBI Taxonomy" id="3218"/>
    <lineage>
        <taxon>Eukaryota</taxon>
        <taxon>Viridiplantae</taxon>
        <taxon>Streptophyta</taxon>
        <taxon>Embryophyta</taxon>
        <taxon>Bryophyta</taxon>
        <taxon>Bryophytina</taxon>
        <taxon>Bryopsida</taxon>
        <taxon>Funariidae</taxon>
        <taxon>Funariales</taxon>
        <taxon>Funariaceae</taxon>
        <taxon>Physcomitrium</taxon>
    </lineage>
</organism>
<sequence>MEKSDYSEVKELITSNSNCPTNSPFDGENSVVCGSAQDEAFPKGGHLRSFRKIGAEVGNRNDLKAAFTNQRSEKDPRGWAMVHDVGHGLHFSEAVADMAFVTKNALALRDAHSKESLTAPFKSIQSTSIDKLSADESRANSQNGTLFTARVATQMPSGNMTSHGPINAFSFTSSRGVKAATEAEPCNDDGNFDKDSKTGAQVIPGRKSNANPNPEVDGLDEINGVDDSSGENCFDRGDMSLEKCNTFQSDCTKKKEVPRFAFMPAGKPLPLPPPSATVDRYPLEEVFRCDDSSARAPNEPYSYHNVKPTDLIETHGKIVGKIDGTNDPSALPNSTDTSVFAESDVINMRTVCMRDMGTEMTPIASVEPSCTATPLMATTPNLGSPANSRPSSPGRKKNSTPASTSSTASKAAPKSTETNPILSERDKTRAEILALGTQLGKANIAAWATKEEEEADAAQALKENLEIQEVRKNLLASRAAAWEEAEHAKLIARFKREEAKIQAWENHEKAKAEAEMRRVEVKVERMRSHAHERLMNKLAAARRRAEDLRAKAEALRCEQAAKTATRSEHIRRTGKIPTAFSSHFCG</sequence>
<gene>
    <name evidence="5" type="primary">LOC112294040</name>
</gene>
<feature type="compositionally biased region" description="Low complexity" evidence="3">
    <location>
        <begin position="399"/>
        <end position="416"/>
    </location>
</feature>
<feature type="compositionally biased region" description="Basic and acidic residues" evidence="3">
    <location>
        <begin position="1"/>
        <end position="11"/>
    </location>
</feature>
<keyword evidence="2" id="KW-0175">Coiled coil</keyword>
<dbReference type="PANTHER" id="PTHR31471:SF1">
    <property type="entry name" value="OS12G0613600 PROTEIN"/>
    <property type="match status" value="1"/>
</dbReference>
<dbReference type="EnsemblPlants" id="Pp3c17_20270V3.2">
    <property type="protein sequence ID" value="Pp3c17_20270V3.2"/>
    <property type="gene ID" value="Pp3c17_20270"/>
</dbReference>
<dbReference type="PANTHER" id="PTHR31471">
    <property type="entry name" value="OS02G0116800 PROTEIN"/>
    <property type="match status" value="1"/>
</dbReference>
<evidence type="ECO:0000256" key="3">
    <source>
        <dbReference type="SAM" id="MobiDB-lite"/>
    </source>
</evidence>
<dbReference type="RefSeq" id="XP_024399906.1">
    <property type="nucleotide sequence ID" value="XM_024544138.2"/>
</dbReference>
<accession>A0A7I4F846</accession>
<reference evidence="5 6" key="2">
    <citation type="journal article" date="2018" name="Plant J.">
        <title>The Physcomitrella patens chromosome-scale assembly reveals moss genome structure and evolution.</title>
        <authorList>
            <person name="Lang D."/>
            <person name="Ullrich K.K."/>
            <person name="Murat F."/>
            <person name="Fuchs J."/>
            <person name="Jenkins J."/>
            <person name="Haas F.B."/>
            <person name="Piednoel M."/>
            <person name="Gundlach H."/>
            <person name="Van Bel M."/>
            <person name="Meyberg R."/>
            <person name="Vives C."/>
            <person name="Morata J."/>
            <person name="Symeonidi A."/>
            <person name="Hiss M."/>
            <person name="Muchero W."/>
            <person name="Kamisugi Y."/>
            <person name="Saleh O."/>
            <person name="Blanc G."/>
            <person name="Decker E.L."/>
            <person name="van Gessel N."/>
            <person name="Grimwood J."/>
            <person name="Hayes R.D."/>
            <person name="Graham S.W."/>
            <person name="Gunter L.E."/>
            <person name="McDaniel S.F."/>
            <person name="Hoernstein S.N.W."/>
            <person name="Larsson A."/>
            <person name="Li F.W."/>
            <person name="Perroud P.F."/>
            <person name="Phillips J."/>
            <person name="Ranjan P."/>
            <person name="Rokshar D.S."/>
            <person name="Rothfels C.J."/>
            <person name="Schneider L."/>
            <person name="Shu S."/>
            <person name="Stevenson D.W."/>
            <person name="Thummler F."/>
            <person name="Tillich M."/>
            <person name="Villarreal Aguilar J.C."/>
            <person name="Widiez T."/>
            <person name="Wong G.K."/>
            <person name="Wymore A."/>
            <person name="Zhang Y."/>
            <person name="Zimmer A.D."/>
            <person name="Quatrano R.S."/>
            <person name="Mayer K.F.X."/>
            <person name="Goodstein D."/>
            <person name="Casacuberta J.M."/>
            <person name="Vandepoele K."/>
            <person name="Reski R."/>
            <person name="Cuming A.C."/>
            <person name="Tuskan G.A."/>
            <person name="Maumus F."/>
            <person name="Salse J."/>
            <person name="Schmutz J."/>
            <person name="Rensing S.A."/>
        </authorList>
    </citation>
    <scope>NUCLEOTIDE SEQUENCE [LARGE SCALE GENOMIC DNA]</scope>
    <source>
        <strain evidence="5 6">cv. Gransden 2004</strain>
    </source>
</reference>
<reference evidence="5 6" key="1">
    <citation type="journal article" date="2008" name="Science">
        <title>The Physcomitrella genome reveals evolutionary insights into the conquest of land by plants.</title>
        <authorList>
            <person name="Rensing S."/>
            <person name="Lang D."/>
            <person name="Zimmer A."/>
            <person name="Terry A."/>
            <person name="Salamov A."/>
            <person name="Shapiro H."/>
            <person name="Nishiyama T."/>
            <person name="Perroud P.-F."/>
            <person name="Lindquist E."/>
            <person name="Kamisugi Y."/>
            <person name="Tanahashi T."/>
            <person name="Sakakibara K."/>
            <person name="Fujita T."/>
            <person name="Oishi K."/>
            <person name="Shin-I T."/>
            <person name="Kuroki Y."/>
            <person name="Toyoda A."/>
            <person name="Suzuki Y."/>
            <person name="Hashimoto A."/>
            <person name="Yamaguchi K."/>
            <person name="Sugano A."/>
            <person name="Kohara Y."/>
            <person name="Fujiyama A."/>
            <person name="Anterola A."/>
            <person name="Aoki S."/>
            <person name="Ashton N."/>
            <person name="Barbazuk W.B."/>
            <person name="Barker E."/>
            <person name="Bennetzen J."/>
            <person name="Bezanilla M."/>
            <person name="Blankenship R."/>
            <person name="Cho S.H."/>
            <person name="Dutcher S."/>
            <person name="Estelle M."/>
            <person name="Fawcett J.A."/>
            <person name="Gundlach H."/>
            <person name="Hanada K."/>
            <person name="Heyl A."/>
            <person name="Hicks K.A."/>
            <person name="Hugh J."/>
            <person name="Lohr M."/>
            <person name="Mayer K."/>
            <person name="Melkozernov A."/>
            <person name="Murata T."/>
            <person name="Nelson D."/>
            <person name="Pils B."/>
            <person name="Prigge M."/>
            <person name="Reiss B."/>
            <person name="Renner T."/>
            <person name="Rombauts S."/>
            <person name="Rushton P."/>
            <person name="Sanderfoot A."/>
            <person name="Schween G."/>
            <person name="Shiu S.-H."/>
            <person name="Stueber K."/>
            <person name="Theodoulou F.L."/>
            <person name="Tu H."/>
            <person name="Van de Peer Y."/>
            <person name="Verrier P.J."/>
            <person name="Waters E."/>
            <person name="Wood A."/>
            <person name="Yang L."/>
            <person name="Cove D."/>
            <person name="Cuming A."/>
            <person name="Hasebe M."/>
            <person name="Lucas S."/>
            <person name="Mishler D.B."/>
            <person name="Reski R."/>
            <person name="Grigoriev I."/>
            <person name="Quatrano R.S."/>
            <person name="Boore J.L."/>
        </authorList>
    </citation>
    <scope>NUCLEOTIDE SEQUENCE [LARGE SCALE GENOMIC DNA]</scope>
    <source>
        <strain evidence="5 6">cv. Gransden 2004</strain>
    </source>
</reference>